<evidence type="ECO:0000313" key="16">
    <source>
        <dbReference type="Proteomes" id="UP000652477"/>
    </source>
</evidence>
<keyword evidence="16" id="KW-1185">Reference proteome</keyword>
<keyword evidence="8 12" id="KW-0472">Membrane</keyword>
<keyword evidence="12" id="KW-1003">Cell membrane</keyword>
<name>A0A923LIY1_9FIRM</name>
<dbReference type="EMBL" id="JACOPF010000002">
    <property type="protein sequence ID" value="MBC5689683.1"/>
    <property type="molecule type" value="Genomic_DNA"/>
</dbReference>
<evidence type="ECO:0000256" key="3">
    <source>
        <dbReference type="ARBA" id="ARBA00022547"/>
    </source>
</evidence>
<keyword evidence="14" id="KW-0175">Coiled coil</keyword>
<dbReference type="InterPro" id="IPR005864">
    <property type="entry name" value="ATP_synth_F0_bsu_bac"/>
</dbReference>
<gene>
    <name evidence="12 15" type="primary">atpF</name>
    <name evidence="15" type="ORF">H8S37_12205</name>
</gene>
<dbReference type="InterPro" id="IPR028987">
    <property type="entry name" value="ATP_synth_B-like_membr_sf"/>
</dbReference>
<dbReference type="GO" id="GO:0046933">
    <property type="term" value="F:proton-transporting ATP synthase activity, rotational mechanism"/>
    <property type="evidence" value="ECO:0007669"/>
    <property type="project" value="UniProtKB-UniRule"/>
</dbReference>
<keyword evidence="3 12" id="KW-0138">CF(0)</keyword>
<evidence type="ECO:0000256" key="7">
    <source>
        <dbReference type="ARBA" id="ARBA00023065"/>
    </source>
</evidence>
<dbReference type="InterPro" id="IPR050059">
    <property type="entry name" value="ATP_synthase_B_chain"/>
</dbReference>
<evidence type="ECO:0000256" key="13">
    <source>
        <dbReference type="RuleBase" id="RU003848"/>
    </source>
</evidence>
<evidence type="ECO:0000256" key="4">
    <source>
        <dbReference type="ARBA" id="ARBA00022692"/>
    </source>
</evidence>
<dbReference type="Pfam" id="PF00430">
    <property type="entry name" value="ATP-synt_B"/>
    <property type="match status" value="1"/>
</dbReference>
<comment type="subcellular location">
    <subcellularLocation>
        <location evidence="12">Cell membrane</location>
        <topology evidence="12">Single-pass membrane protein</topology>
    </subcellularLocation>
    <subcellularLocation>
        <location evidence="11">Endomembrane system</location>
        <topology evidence="11">Single-pass membrane protein</topology>
    </subcellularLocation>
</comment>
<keyword evidence="4 12" id="KW-0812">Transmembrane</keyword>
<sequence length="167" mass="19048">MLQLNMNLLYTIINLVVLYLLLRHFLIKPVTEIMEKRKKLIEDGLLNAQNAQDDAAKMKREYEAALSGAKQESAKILEKAQRQAKEEYEKILQKADEKAADMMESAKESIRVQREQTIHELQSQIAGLALNAAAKIVGEKTENQGNQEIYNQFLEEVGEAFDDPDKK</sequence>
<dbReference type="RefSeq" id="WP_186876339.1">
    <property type="nucleotide sequence ID" value="NZ_JACOPF010000002.1"/>
</dbReference>
<organism evidence="15 16">
    <name type="scientific">Mediterraneibacter hominis</name>
    <dbReference type="NCBI Taxonomy" id="2763054"/>
    <lineage>
        <taxon>Bacteria</taxon>
        <taxon>Bacillati</taxon>
        <taxon>Bacillota</taxon>
        <taxon>Clostridia</taxon>
        <taxon>Lachnospirales</taxon>
        <taxon>Lachnospiraceae</taxon>
        <taxon>Mediterraneibacter</taxon>
    </lineage>
</organism>
<evidence type="ECO:0000256" key="8">
    <source>
        <dbReference type="ARBA" id="ARBA00023136"/>
    </source>
</evidence>
<dbReference type="GO" id="GO:0005886">
    <property type="term" value="C:plasma membrane"/>
    <property type="evidence" value="ECO:0007669"/>
    <property type="project" value="UniProtKB-SubCell"/>
</dbReference>
<accession>A0A923LIY1</accession>
<evidence type="ECO:0000256" key="12">
    <source>
        <dbReference type="HAMAP-Rule" id="MF_01398"/>
    </source>
</evidence>
<feature type="coiled-coil region" evidence="14">
    <location>
        <begin position="41"/>
        <end position="105"/>
    </location>
</feature>
<keyword evidence="7 12" id="KW-0406">Ion transport</keyword>
<proteinExistence type="inferred from homology"/>
<keyword evidence="5 12" id="KW-0375">Hydrogen ion transport</keyword>
<protein>
    <recommendedName>
        <fullName evidence="12">ATP synthase subunit b</fullName>
    </recommendedName>
    <alternativeName>
        <fullName evidence="12">ATP synthase F(0) sector subunit b</fullName>
    </alternativeName>
    <alternativeName>
        <fullName evidence="12">ATPase subunit I</fullName>
    </alternativeName>
    <alternativeName>
        <fullName evidence="12">F-type ATPase subunit b</fullName>
        <shortName evidence="12">F-ATPase subunit b</shortName>
    </alternativeName>
</protein>
<dbReference type="PANTHER" id="PTHR33445">
    <property type="entry name" value="ATP SYNTHASE SUBUNIT B', CHLOROPLASTIC"/>
    <property type="match status" value="1"/>
</dbReference>
<comment type="caution">
    <text evidence="15">The sequence shown here is derived from an EMBL/GenBank/DDBJ whole genome shotgun (WGS) entry which is preliminary data.</text>
</comment>
<evidence type="ECO:0000256" key="5">
    <source>
        <dbReference type="ARBA" id="ARBA00022781"/>
    </source>
</evidence>
<dbReference type="SUPFAM" id="SSF81573">
    <property type="entry name" value="F1F0 ATP synthase subunit B, membrane domain"/>
    <property type="match status" value="1"/>
</dbReference>
<keyword evidence="9 12" id="KW-0066">ATP synthesis</keyword>
<dbReference type="NCBIfam" id="TIGR01144">
    <property type="entry name" value="ATP_synt_b"/>
    <property type="match status" value="1"/>
</dbReference>
<dbReference type="HAMAP" id="MF_01398">
    <property type="entry name" value="ATP_synth_b_bprime"/>
    <property type="match status" value="1"/>
</dbReference>
<comment type="similarity">
    <text evidence="1 12 13">Belongs to the ATPase B chain family.</text>
</comment>
<comment type="function">
    <text evidence="10 12">F(1)F(0) ATP synthase produces ATP from ADP in the presence of a proton or sodium gradient. F-type ATPases consist of two structural domains, F(1) containing the extramembraneous catalytic core and F(0) containing the membrane proton channel, linked together by a central stalk and a peripheral stalk. During catalysis, ATP synthesis in the catalytic domain of F(1) is coupled via a rotary mechanism of the central stalk subunits to proton translocation.</text>
</comment>
<evidence type="ECO:0000256" key="1">
    <source>
        <dbReference type="ARBA" id="ARBA00005513"/>
    </source>
</evidence>
<evidence type="ECO:0000256" key="9">
    <source>
        <dbReference type="ARBA" id="ARBA00023310"/>
    </source>
</evidence>
<dbReference type="GO" id="GO:0045259">
    <property type="term" value="C:proton-transporting ATP synthase complex"/>
    <property type="evidence" value="ECO:0007669"/>
    <property type="project" value="UniProtKB-KW"/>
</dbReference>
<keyword evidence="2 12" id="KW-0813">Transport</keyword>
<comment type="function">
    <text evidence="12">Component of the F(0) channel, it forms part of the peripheral stalk, linking F(1) to F(0).</text>
</comment>
<dbReference type="PANTHER" id="PTHR33445:SF2">
    <property type="entry name" value="ATP SYNTHASE SUBUNIT B', CHLOROPLASTIC"/>
    <property type="match status" value="1"/>
</dbReference>
<evidence type="ECO:0000256" key="11">
    <source>
        <dbReference type="ARBA" id="ARBA00037847"/>
    </source>
</evidence>
<evidence type="ECO:0000256" key="14">
    <source>
        <dbReference type="SAM" id="Coils"/>
    </source>
</evidence>
<dbReference type="CDD" id="cd06503">
    <property type="entry name" value="ATP-synt_Fo_b"/>
    <property type="match status" value="1"/>
</dbReference>
<comment type="subunit">
    <text evidence="12">F-type ATPases have 2 components, F(1) - the catalytic core - and F(0) - the membrane proton channel. F(1) has five subunits: alpha(3), beta(3), gamma(1), delta(1), epsilon(1). F(0) has three main subunits: a(1), b(2) and c(10-14). The alpha and beta chains form an alternating ring which encloses part of the gamma chain. F(1) is attached to F(0) by a central stalk formed by the gamma and epsilon chains, while a peripheral stalk is formed by the delta and b chains.</text>
</comment>
<evidence type="ECO:0000256" key="6">
    <source>
        <dbReference type="ARBA" id="ARBA00022989"/>
    </source>
</evidence>
<evidence type="ECO:0000256" key="10">
    <source>
        <dbReference type="ARBA" id="ARBA00025198"/>
    </source>
</evidence>
<dbReference type="Gene3D" id="6.10.250.1580">
    <property type="match status" value="1"/>
</dbReference>
<dbReference type="AlphaFoldDB" id="A0A923LIY1"/>
<dbReference type="Proteomes" id="UP000652477">
    <property type="component" value="Unassembled WGS sequence"/>
</dbReference>
<keyword evidence="6 12" id="KW-1133">Transmembrane helix</keyword>
<dbReference type="GO" id="GO:0046961">
    <property type="term" value="F:proton-transporting ATPase activity, rotational mechanism"/>
    <property type="evidence" value="ECO:0007669"/>
    <property type="project" value="TreeGrafter"/>
</dbReference>
<reference evidence="15" key="1">
    <citation type="submission" date="2020-08" db="EMBL/GenBank/DDBJ databases">
        <title>Genome public.</title>
        <authorList>
            <person name="Liu C."/>
            <person name="Sun Q."/>
        </authorList>
    </citation>
    <scope>NUCLEOTIDE SEQUENCE</scope>
    <source>
        <strain evidence="15">NSJ-55</strain>
    </source>
</reference>
<evidence type="ECO:0000256" key="2">
    <source>
        <dbReference type="ARBA" id="ARBA00022448"/>
    </source>
</evidence>
<dbReference type="InterPro" id="IPR002146">
    <property type="entry name" value="ATP_synth_b/b'su_bac/chlpt"/>
</dbReference>
<evidence type="ECO:0000313" key="15">
    <source>
        <dbReference type="EMBL" id="MBC5689683.1"/>
    </source>
</evidence>
<feature type="transmembrane region" description="Helical" evidence="12">
    <location>
        <begin position="6"/>
        <end position="27"/>
    </location>
</feature>
<dbReference type="GO" id="GO:0012505">
    <property type="term" value="C:endomembrane system"/>
    <property type="evidence" value="ECO:0007669"/>
    <property type="project" value="UniProtKB-SubCell"/>
</dbReference>